<feature type="non-terminal residue" evidence="1">
    <location>
        <position position="1"/>
    </location>
</feature>
<protein>
    <submittedName>
        <fullName evidence="1">Uncharacterized protein</fullName>
    </submittedName>
</protein>
<gene>
    <name evidence="1" type="ORF">LTS18_006007</name>
</gene>
<proteinExistence type="predicted"/>
<accession>A0ACC3DQI5</accession>
<sequence>TLFLLHSAEGIGTARVTSYEDLKKARAGRAAKEAKKAEKEAKKVVIASPEAEKTTAAKVKRGRKRKNPEEADAPEPKAKVARIGEAQVEGDEIAPELWRAPVARTW</sequence>
<dbReference type="Proteomes" id="UP001186974">
    <property type="component" value="Unassembled WGS sequence"/>
</dbReference>
<dbReference type="EMBL" id="JAWDJW010001451">
    <property type="protein sequence ID" value="KAK3078999.1"/>
    <property type="molecule type" value="Genomic_DNA"/>
</dbReference>
<evidence type="ECO:0000313" key="1">
    <source>
        <dbReference type="EMBL" id="KAK3078999.1"/>
    </source>
</evidence>
<comment type="caution">
    <text evidence="1">The sequence shown here is derived from an EMBL/GenBank/DDBJ whole genome shotgun (WGS) entry which is preliminary data.</text>
</comment>
<evidence type="ECO:0000313" key="2">
    <source>
        <dbReference type="Proteomes" id="UP001186974"/>
    </source>
</evidence>
<organism evidence="1 2">
    <name type="scientific">Coniosporium uncinatum</name>
    <dbReference type="NCBI Taxonomy" id="93489"/>
    <lineage>
        <taxon>Eukaryota</taxon>
        <taxon>Fungi</taxon>
        <taxon>Dikarya</taxon>
        <taxon>Ascomycota</taxon>
        <taxon>Pezizomycotina</taxon>
        <taxon>Dothideomycetes</taxon>
        <taxon>Dothideomycetes incertae sedis</taxon>
        <taxon>Coniosporium</taxon>
    </lineage>
</organism>
<reference evidence="1" key="1">
    <citation type="submission" date="2024-09" db="EMBL/GenBank/DDBJ databases">
        <title>Black Yeasts Isolated from many extreme environments.</title>
        <authorList>
            <person name="Coleine C."/>
            <person name="Stajich J.E."/>
            <person name="Selbmann L."/>
        </authorList>
    </citation>
    <scope>NUCLEOTIDE SEQUENCE</scope>
    <source>
        <strain evidence="1">CCFEE 5737</strain>
    </source>
</reference>
<keyword evidence="2" id="KW-1185">Reference proteome</keyword>
<name>A0ACC3DQI5_9PEZI</name>